<feature type="domain" description="RmlD-like substrate binding" evidence="1">
    <location>
        <begin position="3"/>
        <end position="286"/>
    </location>
</feature>
<dbReference type="Pfam" id="PF04321">
    <property type="entry name" value="RmlD_sub_bind"/>
    <property type="match status" value="1"/>
</dbReference>
<dbReference type="RefSeq" id="WP_015160805.1">
    <property type="nucleotide sequence ID" value="NC_019697.1"/>
</dbReference>
<dbReference type="KEGG" id="cmp:Cha6605_3711"/>
<dbReference type="STRING" id="1173020.Cha6605_3711"/>
<dbReference type="SUPFAM" id="SSF51735">
    <property type="entry name" value="NAD(P)-binding Rossmann-fold domains"/>
    <property type="match status" value="1"/>
</dbReference>
<accession>K9UKF4</accession>
<dbReference type="CDD" id="cd05254">
    <property type="entry name" value="dTDP_HR_like_SDR_e"/>
    <property type="match status" value="1"/>
</dbReference>
<dbReference type="EMBL" id="CP003600">
    <property type="protein sequence ID" value="AFY94684.1"/>
    <property type="molecule type" value="Genomic_DNA"/>
</dbReference>
<dbReference type="PANTHER" id="PTHR43242">
    <property type="entry name" value="NAD(P)-BINDING ROSSMANN-FOLD SUPERFAMILY PROTEIN"/>
    <property type="match status" value="1"/>
</dbReference>
<dbReference type="eggNOG" id="COG1091">
    <property type="taxonomic scope" value="Bacteria"/>
</dbReference>
<gene>
    <name evidence="2" type="ORF">Cha6605_3711</name>
</gene>
<organism evidence="2 3">
    <name type="scientific">Chamaesiphon minutus (strain ATCC 27169 / PCC 6605)</name>
    <dbReference type="NCBI Taxonomy" id="1173020"/>
    <lineage>
        <taxon>Bacteria</taxon>
        <taxon>Bacillati</taxon>
        <taxon>Cyanobacteriota</taxon>
        <taxon>Cyanophyceae</taxon>
        <taxon>Gomontiellales</taxon>
        <taxon>Chamaesiphonaceae</taxon>
        <taxon>Chamaesiphon</taxon>
    </lineage>
</organism>
<evidence type="ECO:0000313" key="2">
    <source>
        <dbReference type="EMBL" id="AFY94684.1"/>
    </source>
</evidence>
<evidence type="ECO:0000313" key="3">
    <source>
        <dbReference type="Proteomes" id="UP000010366"/>
    </source>
</evidence>
<proteinExistence type="predicted"/>
<dbReference type="InterPro" id="IPR036291">
    <property type="entry name" value="NAD(P)-bd_dom_sf"/>
</dbReference>
<dbReference type="Proteomes" id="UP000010366">
    <property type="component" value="Chromosome"/>
</dbReference>
<dbReference type="HOGENOM" id="CLU_045518_2_1_3"/>
<evidence type="ECO:0000259" key="1">
    <source>
        <dbReference type="Pfam" id="PF04321"/>
    </source>
</evidence>
<dbReference type="GO" id="GO:0019305">
    <property type="term" value="P:dTDP-rhamnose biosynthetic process"/>
    <property type="evidence" value="ECO:0007669"/>
    <property type="project" value="UniProtKB-UniPathway"/>
</dbReference>
<reference evidence="2 3" key="1">
    <citation type="submission" date="2012-05" db="EMBL/GenBank/DDBJ databases">
        <title>Finished chromosome of genome of Chamaesiphon sp. PCC 6605.</title>
        <authorList>
            <consortium name="US DOE Joint Genome Institute"/>
            <person name="Gugger M."/>
            <person name="Coursin T."/>
            <person name="Rippka R."/>
            <person name="Tandeau De Marsac N."/>
            <person name="Huntemann M."/>
            <person name="Wei C.-L."/>
            <person name="Han J."/>
            <person name="Detter J.C."/>
            <person name="Han C."/>
            <person name="Tapia R."/>
            <person name="Chen A."/>
            <person name="Kyrpides N."/>
            <person name="Mavromatis K."/>
            <person name="Markowitz V."/>
            <person name="Szeto E."/>
            <person name="Ivanova N."/>
            <person name="Pagani I."/>
            <person name="Pati A."/>
            <person name="Goodwin L."/>
            <person name="Nordberg H.P."/>
            <person name="Cantor M.N."/>
            <person name="Hua S.X."/>
            <person name="Woyke T."/>
            <person name="Kerfeld C.A."/>
        </authorList>
    </citation>
    <scope>NUCLEOTIDE SEQUENCE [LARGE SCALE GENOMIC DNA]</scope>
    <source>
        <strain evidence="3">ATCC 27169 / PCC 6605</strain>
    </source>
</reference>
<dbReference type="AlphaFoldDB" id="K9UKF4"/>
<keyword evidence="3" id="KW-1185">Reference proteome</keyword>
<name>K9UKF4_CHAP6</name>
<sequence>MPKLLITGVSGFLGWNLCQQARSQWETHGTYSQNAIEISDVRLHQIDLTQLDAVTAKIDAIAPDAIIHTAAAASPNFCQTHPELSARINIGASQLLAKICNRAKIPFVFTSTDLVFDGKNAPYRETDPVSPLNIYGEQKVAAERKILDTYPQATICRMPLMFGMAPPTASSFLQPWIKALAAEQTLQLFIDEFRTPVSAVTAARGLLMALRSSPGILNLGGKERLSRYEFGRLLAEAFGFDLSLLLPISQRDLPMAAPRAADVSLDSTKAIALGYNLPPLRQELESLRLAITP</sequence>
<dbReference type="PANTHER" id="PTHR43242:SF1">
    <property type="entry name" value="NAD(P)-BINDING ROSSMANN-FOLD SUPERFAMILY PROTEIN"/>
    <property type="match status" value="1"/>
</dbReference>
<dbReference type="PATRIC" id="fig|1173020.3.peg.4255"/>
<dbReference type="OrthoDB" id="9803892at2"/>
<dbReference type="InterPro" id="IPR029903">
    <property type="entry name" value="RmlD-like-bd"/>
</dbReference>
<dbReference type="Gene3D" id="3.40.50.720">
    <property type="entry name" value="NAD(P)-binding Rossmann-like Domain"/>
    <property type="match status" value="1"/>
</dbReference>
<dbReference type="UniPathway" id="UPA00124"/>
<protein>
    <submittedName>
        <fullName evidence="2">dTDP-4-dehydrorhamnose reductase</fullName>
    </submittedName>
</protein>